<organism evidence="3 4">
    <name type="scientific">Pyxidicoccus parkwayensis</name>
    <dbReference type="NCBI Taxonomy" id="2813578"/>
    <lineage>
        <taxon>Bacteria</taxon>
        <taxon>Pseudomonadati</taxon>
        <taxon>Myxococcota</taxon>
        <taxon>Myxococcia</taxon>
        <taxon>Myxococcales</taxon>
        <taxon>Cystobacterineae</taxon>
        <taxon>Myxococcaceae</taxon>
        <taxon>Pyxidicoccus</taxon>
    </lineage>
</organism>
<evidence type="ECO:0000313" key="4">
    <source>
        <dbReference type="Proteomes" id="UP000662747"/>
    </source>
</evidence>
<feature type="signal peptide" evidence="2">
    <location>
        <begin position="1"/>
        <end position="34"/>
    </location>
</feature>
<protein>
    <submittedName>
        <fullName evidence="3">Uncharacterized protein</fullName>
    </submittedName>
</protein>
<dbReference type="RefSeq" id="WP_206723690.1">
    <property type="nucleotide sequence ID" value="NZ_CP071090.1"/>
</dbReference>
<keyword evidence="2" id="KW-0732">Signal</keyword>
<feature type="chain" id="PRO_5046444768" evidence="2">
    <location>
        <begin position="35"/>
        <end position="350"/>
    </location>
</feature>
<name>A0ABX7NTQ8_9BACT</name>
<dbReference type="Proteomes" id="UP000662747">
    <property type="component" value="Chromosome"/>
</dbReference>
<proteinExistence type="predicted"/>
<sequence>MAMHSWIQSLPARRLLSCALFAALLGATVPSAHAQPAKVEYRPEARAVFGDCKARVDGPHGRNYTCPGVTATIGWIPLPMDLSASEVLDMTRMGVASTIKGELSSEPATLSLAERMLPALQLAVSDPLSKKVQHTGHLVVDKQEGGAWMYLCLGSVISPLNAKSCAKKLAFFAKQGAPEPVDLKVPPPTLTPRFLSRELVIPEGCRVEQSTAIAGHIQCPGSGALAWYVISSVPRMDIWLKESAAAYRSQLPGDLQQRPVRCILEGAPADCVRLEDTGSDDAKVGMLIGVRTNEEQAVQVACIFVGRAKKLPPVCNGLLEELPDAAPDAGSASDAGTVPVPAPAPDAGSR</sequence>
<gene>
    <name evidence="3" type="ORF">JY651_44430</name>
</gene>
<evidence type="ECO:0000313" key="3">
    <source>
        <dbReference type="EMBL" id="QSQ22113.1"/>
    </source>
</evidence>
<feature type="compositionally biased region" description="Low complexity" evidence="1">
    <location>
        <begin position="324"/>
        <end position="336"/>
    </location>
</feature>
<reference evidence="3 4" key="1">
    <citation type="submission" date="2021-02" db="EMBL/GenBank/DDBJ databases">
        <title>De Novo genome assembly of isolated myxobacteria.</title>
        <authorList>
            <person name="Stevens D.C."/>
        </authorList>
    </citation>
    <scope>NUCLEOTIDE SEQUENCE [LARGE SCALE GENOMIC DNA]</scope>
    <source>
        <strain evidence="4">SCPEA02</strain>
    </source>
</reference>
<evidence type="ECO:0000256" key="2">
    <source>
        <dbReference type="SAM" id="SignalP"/>
    </source>
</evidence>
<evidence type="ECO:0000256" key="1">
    <source>
        <dbReference type="SAM" id="MobiDB-lite"/>
    </source>
</evidence>
<keyword evidence="4" id="KW-1185">Reference proteome</keyword>
<accession>A0ABX7NTQ8</accession>
<feature type="region of interest" description="Disordered" evidence="1">
    <location>
        <begin position="323"/>
        <end position="350"/>
    </location>
</feature>
<dbReference type="EMBL" id="CP071090">
    <property type="protein sequence ID" value="QSQ22113.1"/>
    <property type="molecule type" value="Genomic_DNA"/>
</dbReference>